<name>A0A699ZVE5_HAELA</name>
<evidence type="ECO:0000313" key="1">
    <source>
        <dbReference type="EMBL" id="GFH26441.1"/>
    </source>
</evidence>
<protein>
    <submittedName>
        <fullName evidence="1">Uncharacterized protein</fullName>
    </submittedName>
</protein>
<proteinExistence type="predicted"/>
<dbReference type="AlphaFoldDB" id="A0A699ZVE5"/>
<gene>
    <name evidence="1" type="ORF">HaLaN_24590</name>
</gene>
<keyword evidence="2" id="KW-1185">Reference proteome</keyword>
<dbReference type="EMBL" id="BLLF01003128">
    <property type="protein sequence ID" value="GFH26441.1"/>
    <property type="molecule type" value="Genomic_DNA"/>
</dbReference>
<comment type="caution">
    <text evidence="1">The sequence shown here is derived from an EMBL/GenBank/DDBJ whole genome shotgun (WGS) entry which is preliminary data.</text>
</comment>
<accession>A0A699ZVE5</accession>
<dbReference type="Proteomes" id="UP000485058">
    <property type="component" value="Unassembled WGS sequence"/>
</dbReference>
<evidence type="ECO:0000313" key="2">
    <source>
        <dbReference type="Proteomes" id="UP000485058"/>
    </source>
</evidence>
<organism evidence="1 2">
    <name type="scientific">Haematococcus lacustris</name>
    <name type="common">Green alga</name>
    <name type="synonym">Haematococcus pluvialis</name>
    <dbReference type="NCBI Taxonomy" id="44745"/>
    <lineage>
        <taxon>Eukaryota</taxon>
        <taxon>Viridiplantae</taxon>
        <taxon>Chlorophyta</taxon>
        <taxon>core chlorophytes</taxon>
        <taxon>Chlorophyceae</taxon>
        <taxon>CS clade</taxon>
        <taxon>Chlamydomonadales</taxon>
        <taxon>Haematococcaceae</taxon>
        <taxon>Haematococcus</taxon>
    </lineage>
</organism>
<sequence>MMHSKLAVTSCCVRIKDTPSLCCQHPPPPLVTSSICVFTFTSGRVTQQVADEVQKLRHQADKSCGICRQQGKTAMVGYMHAAMAVNIHVEALISN</sequence>
<reference evidence="1 2" key="1">
    <citation type="submission" date="2020-02" db="EMBL/GenBank/DDBJ databases">
        <title>Draft genome sequence of Haematococcus lacustris strain NIES-144.</title>
        <authorList>
            <person name="Morimoto D."/>
            <person name="Nakagawa S."/>
            <person name="Yoshida T."/>
            <person name="Sawayama S."/>
        </authorList>
    </citation>
    <scope>NUCLEOTIDE SEQUENCE [LARGE SCALE GENOMIC DNA]</scope>
    <source>
        <strain evidence="1 2">NIES-144</strain>
    </source>
</reference>